<proteinExistence type="predicted"/>
<protein>
    <submittedName>
        <fullName evidence="1">Uncharacterized protein</fullName>
    </submittedName>
</protein>
<comment type="caution">
    <text evidence="1">The sequence shown here is derived from an EMBL/GenBank/DDBJ whole genome shotgun (WGS) entry which is preliminary data.</text>
</comment>
<gene>
    <name evidence="1" type="ORF">N7G274_010174</name>
</gene>
<dbReference type="EMBL" id="JBEFKJ010000045">
    <property type="protein sequence ID" value="KAL2037047.1"/>
    <property type="molecule type" value="Genomic_DNA"/>
</dbReference>
<sequence length="172" mass="19741">MRTTNKWKQYGPIEWLWQVVLLHMETKLPHLTIRELAAKNCRGPYHELLETGEAITACDVVPFQKSTPLYIPCHTKCVYIAKRVFAASDVGIEDGMKHLWYILEARFQEASDDSIQPVTNIHSGLEHSNIRRFQGLEWEPDPEHDEPEETFESDVSTLCSQYLAVLTASSIL</sequence>
<accession>A0ABR3ZU17</accession>
<keyword evidence="2" id="KW-1185">Reference proteome</keyword>
<evidence type="ECO:0000313" key="2">
    <source>
        <dbReference type="Proteomes" id="UP001590950"/>
    </source>
</evidence>
<dbReference type="Proteomes" id="UP001590950">
    <property type="component" value="Unassembled WGS sequence"/>
</dbReference>
<evidence type="ECO:0000313" key="1">
    <source>
        <dbReference type="EMBL" id="KAL2037047.1"/>
    </source>
</evidence>
<organism evidence="1 2">
    <name type="scientific">Stereocaulon virgatum</name>
    <dbReference type="NCBI Taxonomy" id="373712"/>
    <lineage>
        <taxon>Eukaryota</taxon>
        <taxon>Fungi</taxon>
        <taxon>Dikarya</taxon>
        <taxon>Ascomycota</taxon>
        <taxon>Pezizomycotina</taxon>
        <taxon>Lecanoromycetes</taxon>
        <taxon>OSLEUM clade</taxon>
        <taxon>Lecanoromycetidae</taxon>
        <taxon>Lecanorales</taxon>
        <taxon>Lecanorineae</taxon>
        <taxon>Stereocaulaceae</taxon>
        <taxon>Stereocaulon</taxon>
    </lineage>
</organism>
<name>A0ABR3ZU17_9LECA</name>
<reference evidence="1 2" key="1">
    <citation type="submission" date="2024-09" db="EMBL/GenBank/DDBJ databases">
        <title>Rethinking Asexuality: The Enigmatic Case of Functional Sexual Genes in Lepraria (Stereocaulaceae).</title>
        <authorList>
            <person name="Doellman M."/>
            <person name="Sun Y."/>
            <person name="Barcenas-Pena A."/>
            <person name="Lumbsch H.T."/>
            <person name="Grewe F."/>
        </authorList>
    </citation>
    <scope>NUCLEOTIDE SEQUENCE [LARGE SCALE GENOMIC DNA]</scope>
    <source>
        <strain evidence="1 2">Mercado 3170</strain>
    </source>
</reference>